<dbReference type="Proteomes" id="UP000236370">
    <property type="component" value="Unassembled WGS sequence"/>
</dbReference>
<gene>
    <name evidence="2" type="ORF">CK820_G0013385</name>
</gene>
<feature type="non-terminal residue" evidence="2">
    <location>
        <position position="1"/>
    </location>
</feature>
<keyword evidence="1" id="KW-0732">Signal</keyword>
<feature type="signal peptide" evidence="1">
    <location>
        <begin position="1"/>
        <end position="25"/>
    </location>
</feature>
<name>A0A2J8N922_PANTR</name>
<organism evidence="2 3">
    <name type="scientific">Pan troglodytes</name>
    <name type="common">Chimpanzee</name>
    <dbReference type="NCBI Taxonomy" id="9598"/>
    <lineage>
        <taxon>Eukaryota</taxon>
        <taxon>Metazoa</taxon>
        <taxon>Chordata</taxon>
        <taxon>Craniata</taxon>
        <taxon>Vertebrata</taxon>
        <taxon>Euteleostomi</taxon>
        <taxon>Mammalia</taxon>
        <taxon>Eutheria</taxon>
        <taxon>Euarchontoglires</taxon>
        <taxon>Primates</taxon>
        <taxon>Haplorrhini</taxon>
        <taxon>Catarrhini</taxon>
        <taxon>Hominidae</taxon>
        <taxon>Pan</taxon>
    </lineage>
</organism>
<proteinExistence type="predicted"/>
<reference evidence="2 3" key="1">
    <citation type="submission" date="2017-12" db="EMBL/GenBank/DDBJ databases">
        <title>High-resolution comparative analysis of great ape genomes.</title>
        <authorList>
            <person name="Pollen A."/>
            <person name="Hastie A."/>
            <person name="Hormozdiari F."/>
            <person name="Dougherty M."/>
            <person name="Liu R."/>
            <person name="Chaisson M."/>
            <person name="Hoppe E."/>
            <person name="Hill C."/>
            <person name="Pang A."/>
            <person name="Hillier L."/>
            <person name="Baker C."/>
            <person name="Armstrong J."/>
            <person name="Shendure J."/>
            <person name="Paten B."/>
            <person name="Wilson R."/>
            <person name="Chao H."/>
            <person name="Schneider V."/>
            <person name="Ventura M."/>
            <person name="Kronenberg Z."/>
            <person name="Murali S."/>
            <person name="Gordon D."/>
            <person name="Cantsilieris S."/>
            <person name="Munson K."/>
            <person name="Nelson B."/>
            <person name="Raja A."/>
            <person name="Underwood J."/>
            <person name="Diekhans M."/>
            <person name="Fiddes I."/>
            <person name="Haussler D."/>
            <person name="Eichler E."/>
        </authorList>
    </citation>
    <scope>NUCLEOTIDE SEQUENCE [LARGE SCALE GENOMIC DNA]</scope>
    <source>
        <strain evidence="2">Yerkes chimp pedigree #C0471</strain>
    </source>
</reference>
<feature type="chain" id="PRO_5014375428" evidence="1">
    <location>
        <begin position="26"/>
        <end position="67"/>
    </location>
</feature>
<protein>
    <submittedName>
        <fullName evidence="2">TNFRSF10C isoform 2</fullName>
    </submittedName>
</protein>
<sequence length="67" mass="7425">VARIPNTLKFVVVIVAVLLPDLIDQNILEPVTCAQRVWITPTLPTMNLLASHVQFVNQIKNIKVPAP</sequence>
<evidence type="ECO:0000256" key="1">
    <source>
        <dbReference type="SAM" id="SignalP"/>
    </source>
</evidence>
<dbReference type="EMBL" id="NBAG03000233">
    <property type="protein sequence ID" value="PNI68249.1"/>
    <property type="molecule type" value="Genomic_DNA"/>
</dbReference>
<evidence type="ECO:0000313" key="3">
    <source>
        <dbReference type="Proteomes" id="UP000236370"/>
    </source>
</evidence>
<evidence type="ECO:0000313" key="2">
    <source>
        <dbReference type="EMBL" id="PNI68249.1"/>
    </source>
</evidence>
<dbReference type="AlphaFoldDB" id="A0A2J8N922"/>
<comment type="caution">
    <text evidence="2">The sequence shown here is derived from an EMBL/GenBank/DDBJ whole genome shotgun (WGS) entry which is preliminary data.</text>
</comment>
<accession>A0A2J8N922</accession>